<feature type="domain" description="PAC" evidence="7">
    <location>
        <begin position="485"/>
        <end position="537"/>
    </location>
</feature>
<dbReference type="GO" id="GO:0004673">
    <property type="term" value="F:protein histidine kinase activity"/>
    <property type="evidence" value="ECO:0007669"/>
    <property type="project" value="UniProtKB-EC"/>
</dbReference>
<dbReference type="OrthoDB" id="9124519at2"/>
<dbReference type="SUPFAM" id="SSF55785">
    <property type="entry name" value="PYP-like sensor domain (PAS domain)"/>
    <property type="match status" value="6"/>
</dbReference>
<evidence type="ECO:0000256" key="4">
    <source>
        <dbReference type="ARBA" id="ARBA00022679"/>
    </source>
</evidence>
<feature type="domain" description="PAS" evidence="6">
    <location>
        <begin position="1"/>
        <end position="52"/>
    </location>
</feature>
<keyword evidence="5" id="KW-0418">Kinase</keyword>
<dbReference type="Pfam" id="PF13426">
    <property type="entry name" value="PAS_9"/>
    <property type="match status" value="1"/>
</dbReference>
<dbReference type="Pfam" id="PF00989">
    <property type="entry name" value="PAS"/>
    <property type="match status" value="2"/>
</dbReference>
<dbReference type="InterPro" id="IPR000700">
    <property type="entry name" value="PAS-assoc_C"/>
</dbReference>
<dbReference type="InterPro" id="IPR013655">
    <property type="entry name" value="PAS_fold_3"/>
</dbReference>
<evidence type="ECO:0000259" key="6">
    <source>
        <dbReference type="PROSITE" id="PS50112"/>
    </source>
</evidence>
<evidence type="ECO:0000313" key="8">
    <source>
        <dbReference type="EMBL" id="RKS53166.1"/>
    </source>
</evidence>
<sequence>MQNTLRQLLSTANDIICSINISGEFIWLNKSAKDYFGFSSSNPSKKNFLDELKEVDKPNFQALITQIQSKASKTLNFHPESSLRNGTAARNWTLTWNEEEKLLYCLANNIDKPFFLAENDRYHSLFNNSPYPKLIYSSESFRFLDANDRAFSTYGYSRKEFIEISIKDITTKEDFLNFAEDQKDLIQQNEPKHLGIYTHIKSDGGTLKIEISGQNFPLNNEPAIIITCLDVTEQLQKNSLEHLENEIMEKALEVETDLDSLFQYYIRSLEDIFPEIKATILKIEDNKIWNLASSLPESFKTAIQGVNIGPRVGSCGTAAFLKKTVITSDISTDILWEDFKSYALNVGLKACWSEPIFNSKKEVIATFANYFGTLREPSDIELKIFKRSAKLIGIIFENNEKSKDLKFKIEQFNYVNLATNDAIYEADFNLDTMEWGLSHQALFGHKLENTTQPISQWRLLVHPHDLKKNVILLSDFAEDPTKKHWHTKYRFKRADGTYSFVEDRAYGIRDKEGNLVRLIGVLRDISLNRLELLKKEVLTHFNTIFNRNNALKPALHEITKLLLDYGGFSISEIWLIDSSKTELNLYSTASNENGEVFYTSENIDTFKIGEGLPGLVWKKKKIIAWDYKDTIKHMVYRQSAIKAQIKKVMGVPLIRQGELIGVWICAESTDDNSTFDTTKHIGLDIAENLASEIHRKQLEEQLSHIFQLAPDIICTIDFEGKIKKINAAGCQLLEYSEEELLKMNYNELLNSSNTGIFNETAQTFYNNRDTYRNENRYITKSGKVLWLDWNCRASLEEGLIYTVVKDVTDNKKLRNLLDDASKMASVGSWELDLKNNSIYWSDITREILEAEKDYVPIKEDAINHYRKDLRKKIDQTISEAIKKGVSWDFEFPIITFKGKEKWVRSMGKSEYVNGRCIRLYGSFQDIHEQKSLELKLKDTLTEKKEILERINDAFFAVDKNFIVTYWNKTAEEILQTPKEIILGKNLWEIFADAVNLPSFSYYNESLSSGKSIHFEDFYEPVKSWLDISVYPSSTGLSVYFKDITQKKIAEEKIRITTQRLKDIAWQQSHSVRAPVARLMAIIDLIKNGNLNLAEKEELFTEILNSSEEIDVIIRDISEKTDTINFEK</sequence>
<dbReference type="PANTHER" id="PTHR43304:SF1">
    <property type="entry name" value="PAC DOMAIN-CONTAINING PROTEIN"/>
    <property type="match status" value="1"/>
</dbReference>
<dbReference type="PROSITE" id="PS50113">
    <property type="entry name" value="PAC"/>
    <property type="match status" value="1"/>
</dbReference>
<keyword evidence="4" id="KW-0808">Transferase</keyword>
<dbReference type="InterPro" id="IPR052162">
    <property type="entry name" value="Sensor_kinase/Photoreceptor"/>
</dbReference>
<dbReference type="EC" id="2.7.13.3" evidence="2"/>
<dbReference type="RefSeq" id="WP_147405630.1">
    <property type="nucleotide sequence ID" value="NZ_RBLG01000002.1"/>
</dbReference>
<dbReference type="InterPro" id="IPR001610">
    <property type="entry name" value="PAC"/>
</dbReference>
<protein>
    <recommendedName>
        <fullName evidence="2">histidine kinase</fullName>
        <ecNumber evidence="2">2.7.13.3</ecNumber>
    </recommendedName>
</protein>
<dbReference type="InterPro" id="IPR029016">
    <property type="entry name" value="GAF-like_dom_sf"/>
</dbReference>
<keyword evidence="3" id="KW-0597">Phosphoprotein</keyword>
<name>A0A495PT60_9FLAO</name>
<evidence type="ECO:0000256" key="3">
    <source>
        <dbReference type="ARBA" id="ARBA00022553"/>
    </source>
</evidence>
<comment type="catalytic activity">
    <reaction evidence="1">
        <text>ATP + protein L-histidine = ADP + protein N-phospho-L-histidine.</text>
        <dbReference type="EC" id="2.7.13.3"/>
    </reaction>
</comment>
<dbReference type="Gene3D" id="3.30.450.40">
    <property type="match status" value="2"/>
</dbReference>
<dbReference type="InterPro" id="IPR003018">
    <property type="entry name" value="GAF"/>
</dbReference>
<proteinExistence type="predicted"/>
<dbReference type="CDD" id="cd00130">
    <property type="entry name" value="PAS"/>
    <property type="match status" value="2"/>
</dbReference>
<dbReference type="SMART" id="SM00065">
    <property type="entry name" value="GAF"/>
    <property type="match status" value="2"/>
</dbReference>
<dbReference type="Pfam" id="PF13185">
    <property type="entry name" value="GAF_2"/>
    <property type="match status" value="1"/>
</dbReference>
<dbReference type="GO" id="GO:0006355">
    <property type="term" value="P:regulation of DNA-templated transcription"/>
    <property type="evidence" value="ECO:0007669"/>
    <property type="project" value="InterPro"/>
</dbReference>
<feature type="domain" description="PAS" evidence="6">
    <location>
        <begin position="939"/>
        <end position="990"/>
    </location>
</feature>
<accession>A0A495PT60</accession>
<dbReference type="Pfam" id="PF08448">
    <property type="entry name" value="PAS_4"/>
    <property type="match status" value="1"/>
</dbReference>
<dbReference type="InterPro" id="IPR000014">
    <property type="entry name" value="PAS"/>
</dbReference>
<keyword evidence="9" id="KW-1185">Reference proteome</keyword>
<dbReference type="SMART" id="SM00086">
    <property type="entry name" value="PAC"/>
    <property type="match status" value="4"/>
</dbReference>
<dbReference type="Gene3D" id="3.30.450.20">
    <property type="entry name" value="PAS domain"/>
    <property type="match status" value="6"/>
</dbReference>
<dbReference type="NCBIfam" id="TIGR00229">
    <property type="entry name" value="sensory_box"/>
    <property type="match status" value="3"/>
</dbReference>
<dbReference type="SMART" id="SM00091">
    <property type="entry name" value="PAS"/>
    <property type="match status" value="5"/>
</dbReference>
<evidence type="ECO:0000256" key="1">
    <source>
        <dbReference type="ARBA" id="ARBA00000085"/>
    </source>
</evidence>
<comment type="caution">
    <text evidence="8">The sequence shown here is derived from an EMBL/GenBank/DDBJ whole genome shotgun (WGS) entry which is preliminary data.</text>
</comment>
<evidence type="ECO:0000256" key="5">
    <source>
        <dbReference type="ARBA" id="ARBA00022777"/>
    </source>
</evidence>
<dbReference type="AlphaFoldDB" id="A0A495PT60"/>
<gene>
    <name evidence="8" type="ORF">BC962_1414</name>
</gene>
<dbReference type="PROSITE" id="PS50112">
    <property type="entry name" value="PAS"/>
    <property type="match status" value="3"/>
</dbReference>
<dbReference type="Pfam" id="PF08447">
    <property type="entry name" value="PAS_3"/>
    <property type="match status" value="2"/>
</dbReference>
<dbReference type="EMBL" id="RBLG01000002">
    <property type="protein sequence ID" value="RKS53166.1"/>
    <property type="molecule type" value="Genomic_DNA"/>
</dbReference>
<evidence type="ECO:0000259" key="7">
    <source>
        <dbReference type="PROSITE" id="PS50113"/>
    </source>
</evidence>
<dbReference type="InterPro" id="IPR013767">
    <property type="entry name" value="PAS_fold"/>
</dbReference>
<evidence type="ECO:0000256" key="2">
    <source>
        <dbReference type="ARBA" id="ARBA00012438"/>
    </source>
</evidence>
<dbReference type="SUPFAM" id="SSF55781">
    <property type="entry name" value="GAF domain-like"/>
    <property type="match status" value="2"/>
</dbReference>
<dbReference type="Proteomes" id="UP000276282">
    <property type="component" value="Unassembled WGS sequence"/>
</dbReference>
<reference evidence="8 9" key="1">
    <citation type="submission" date="2018-10" db="EMBL/GenBank/DDBJ databases">
        <title>Genomic Encyclopedia of Archaeal and Bacterial Type Strains, Phase II (KMG-II): from individual species to whole genera.</title>
        <authorList>
            <person name="Goeker M."/>
        </authorList>
    </citation>
    <scope>NUCLEOTIDE SEQUENCE [LARGE SCALE GENOMIC DNA]</scope>
    <source>
        <strain evidence="8 9">DSM 19839</strain>
    </source>
</reference>
<dbReference type="PANTHER" id="PTHR43304">
    <property type="entry name" value="PHYTOCHROME-LIKE PROTEIN CPH1"/>
    <property type="match status" value="1"/>
</dbReference>
<dbReference type="InterPro" id="IPR013656">
    <property type="entry name" value="PAS_4"/>
</dbReference>
<evidence type="ECO:0000313" key="9">
    <source>
        <dbReference type="Proteomes" id="UP000276282"/>
    </source>
</evidence>
<dbReference type="InterPro" id="IPR035965">
    <property type="entry name" value="PAS-like_dom_sf"/>
</dbReference>
<feature type="domain" description="PAS" evidence="6">
    <location>
        <begin position="698"/>
        <end position="768"/>
    </location>
</feature>
<organism evidence="8 9">
    <name type="scientific">Gillisia mitskevichiae</name>
    <dbReference type="NCBI Taxonomy" id="270921"/>
    <lineage>
        <taxon>Bacteria</taxon>
        <taxon>Pseudomonadati</taxon>
        <taxon>Bacteroidota</taxon>
        <taxon>Flavobacteriia</taxon>
        <taxon>Flavobacteriales</taxon>
        <taxon>Flavobacteriaceae</taxon>
        <taxon>Gillisia</taxon>
    </lineage>
</organism>